<dbReference type="GO" id="GO:0050660">
    <property type="term" value="F:flavin adenine dinucleotide binding"/>
    <property type="evidence" value="ECO:0007669"/>
    <property type="project" value="TreeGrafter"/>
</dbReference>
<protein>
    <recommendedName>
        <fullName evidence="2">FAD/NAD(P)-binding domain-containing protein</fullName>
    </recommendedName>
</protein>
<dbReference type="SUPFAM" id="SSF51905">
    <property type="entry name" value="FAD/NAD(P)-binding domain"/>
    <property type="match status" value="1"/>
</dbReference>
<dbReference type="Pfam" id="PF07992">
    <property type="entry name" value="Pyr_redox_2"/>
    <property type="match status" value="1"/>
</dbReference>
<dbReference type="GO" id="GO:0004497">
    <property type="term" value="F:monooxygenase activity"/>
    <property type="evidence" value="ECO:0007669"/>
    <property type="project" value="TreeGrafter"/>
</dbReference>
<dbReference type="PANTHER" id="PTHR43539">
    <property type="entry name" value="FLAVIN-BINDING MONOOXYGENASE-LIKE PROTEIN (AFU_ORTHOLOGUE AFUA_4G09220)"/>
    <property type="match status" value="1"/>
</dbReference>
<gene>
    <name evidence="3" type="ORF">JVT61DRAFT_12628</name>
</gene>
<organism evidence="3 4">
    <name type="scientific">Boletus reticuloceps</name>
    <dbReference type="NCBI Taxonomy" id="495285"/>
    <lineage>
        <taxon>Eukaryota</taxon>
        <taxon>Fungi</taxon>
        <taxon>Dikarya</taxon>
        <taxon>Basidiomycota</taxon>
        <taxon>Agaricomycotina</taxon>
        <taxon>Agaricomycetes</taxon>
        <taxon>Agaricomycetidae</taxon>
        <taxon>Boletales</taxon>
        <taxon>Boletineae</taxon>
        <taxon>Boletaceae</taxon>
        <taxon>Boletoideae</taxon>
        <taxon>Boletus</taxon>
    </lineage>
</organism>
<dbReference type="InterPro" id="IPR036188">
    <property type="entry name" value="FAD/NAD-bd_sf"/>
</dbReference>
<keyword evidence="1" id="KW-0560">Oxidoreductase</keyword>
<evidence type="ECO:0000313" key="4">
    <source>
        <dbReference type="Proteomes" id="UP000683000"/>
    </source>
</evidence>
<dbReference type="InterPro" id="IPR023753">
    <property type="entry name" value="FAD/NAD-binding_dom"/>
</dbReference>
<dbReference type="AlphaFoldDB" id="A0A8I2YDM7"/>
<dbReference type="Proteomes" id="UP000683000">
    <property type="component" value="Unassembled WGS sequence"/>
</dbReference>
<dbReference type="PANTHER" id="PTHR43539:SF68">
    <property type="entry name" value="FLAVIN-BINDING MONOOXYGENASE-LIKE PROTEIN (AFU_ORTHOLOGUE AFUA_4G09220)"/>
    <property type="match status" value="1"/>
</dbReference>
<dbReference type="OrthoDB" id="74360at2759"/>
<proteinExistence type="predicted"/>
<sequence length="192" mass="21507">MCGLVDKFSSTSIIAVSPHPTVLVIGAGHSGLDIAARLKYLGVPHLIIEKKAWVGDNVSCRRDLMRYDSETHAVTHTGLAHSNTVLTLDQLVDWLEGYADYLELNVWTSPVITKTEWDDSLKTWTVEINKDGKDTRILKVKHLVFATGYGGHPKSLDIPGKVKFQVVPQGHLDYILFQEDFKGEVMQLYRFG</sequence>
<comment type="caution">
    <text evidence="3">The sequence shown here is derived from an EMBL/GenBank/DDBJ whole genome shotgun (WGS) entry which is preliminary data.</text>
</comment>
<name>A0A8I2YDM7_9AGAM</name>
<dbReference type="InterPro" id="IPR050982">
    <property type="entry name" value="Auxin_biosynth/cation_transpt"/>
</dbReference>
<evidence type="ECO:0000313" key="3">
    <source>
        <dbReference type="EMBL" id="KAG6369992.1"/>
    </source>
</evidence>
<reference evidence="3" key="1">
    <citation type="submission" date="2021-03" db="EMBL/GenBank/DDBJ databases">
        <title>Evolutionary innovations through gain and loss of genes in the ectomycorrhizal Boletales.</title>
        <authorList>
            <person name="Wu G."/>
            <person name="Miyauchi S."/>
            <person name="Morin E."/>
            <person name="Yang Z.-L."/>
            <person name="Xu J."/>
            <person name="Martin F.M."/>
        </authorList>
    </citation>
    <scope>NUCLEOTIDE SEQUENCE</scope>
    <source>
        <strain evidence="3">BR01</strain>
    </source>
</reference>
<keyword evidence="4" id="KW-1185">Reference proteome</keyword>
<accession>A0A8I2YDM7</accession>
<evidence type="ECO:0000259" key="2">
    <source>
        <dbReference type="Pfam" id="PF07992"/>
    </source>
</evidence>
<feature type="domain" description="FAD/NAD(P)-binding" evidence="2">
    <location>
        <begin position="21"/>
        <end position="162"/>
    </location>
</feature>
<dbReference type="Gene3D" id="3.50.50.60">
    <property type="entry name" value="FAD/NAD(P)-binding domain"/>
    <property type="match status" value="1"/>
</dbReference>
<dbReference type="EMBL" id="JAGFBS010000059">
    <property type="protein sequence ID" value="KAG6369992.1"/>
    <property type="molecule type" value="Genomic_DNA"/>
</dbReference>
<evidence type="ECO:0000256" key="1">
    <source>
        <dbReference type="ARBA" id="ARBA00023002"/>
    </source>
</evidence>